<evidence type="ECO:0000313" key="6">
    <source>
        <dbReference type="EMBL" id="GHF17991.1"/>
    </source>
</evidence>
<dbReference type="PANTHER" id="PTHR43785:SF12">
    <property type="entry name" value="TYPE-1 GLUTAMINE SYNTHETASE 2"/>
    <property type="match status" value="1"/>
</dbReference>
<dbReference type="InterPro" id="IPR014746">
    <property type="entry name" value="Gln_synth/guanido_kin_cat_dom"/>
</dbReference>
<dbReference type="InterPro" id="IPR036651">
    <property type="entry name" value="Gln_synt_N_sf"/>
</dbReference>
<sequence>MRETIPRAGQRETLAVMTKQASAAAKDLAATGVVGAQIAWADNNGIPRSRIVPIAGLAAAATRGIGTTSLFAVFDTHDVITFGHPGLATPSGDVRLVPVIDRLRRLAGQRALAWAPGRQVAADGSPWPYCQRTALENVVSAASRRGYEIRAGFEMEFAVAPAGAPDIASAPGHHGPAYSPHALIPLDDFVATVLHDFEANGLRLNQFHAEYGLAQLELSLTATDPVSAADDQLLARQTLHAAAHRHGLRLSFAPIVSPEAAGNGWHLHTSVWRKGRNLLAGLPDGEGAGYLAGLLRDLPALTAVTAPSVPSTLRLRPGYFASAYAFWGVENREAPLRYVPGSQLLGDDHANVELKPCDASANPYLALAAVITAGVAGLAEGLSLPDPVAEDPGTWTEDRRAAAGIARLPDTPDEQDRALASSDRMREALGEELLGAFRAVRASDRRWAADRTVEDIVAAHLWRY</sequence>
<proteinExistence type="inferred from homology"/>
<dbReference type="SUPFAM" id="SSF55931">
    <property type="entry name" value="Glutamine synthetase/guanido kinase"/>
    <property type="match status" value="1"/>
</dbReference>
<accession>A0ABQ3JC07</accession>
<protein>
    <submittedName>
        <fullName evidence="6">Glutamine synthetase</fullName>
    </submittedName>
</protein>
<comment type="similarity">
    <text evidence="1 3 4">Belongs to the glutamine synthetase family.</text>
</comment>
<comment type="caution">
    <text evidence="6">The sequence shown here is derived from an EMBL/GenBank/DDBJ whole genome shotgun (WGS) entry which is preliminary data.</text>
</comment>
<dbReference type="SMART" id="SM01230">
    <property type="entry name" value="Gln-synt_C"/>
    <property type="match status" value="1"/>
</dbReference>
<evidence type="ECO:0000259" key="5">
    <source>
        <dbReference type="PROSITE" id="PS51987"/>
    </source>
</evidence>
<dbReference type="Pfam" id="PF00120">
    <property type="entry name" value="Gln-synt_C"/>
    <property type="match status" value="1"/>
</dbReference>
<evidence type="ECO:0000256" key="4">
    <source>
        <dbReference type="RuleBase" id="RU000384"/>
    </source>
</evidence>
<dbReference type="InterPro" id="IPR008146">
    <property type="entry name" value="Gln_synth_cat_dom"/>
</dbReference>
<evidence type="ECO:0000256" key="1">
    <source>
        <dbReference type="ARBA" id="ARBA00009897"/>
    </source>
</evidence>
<evidence type="ECO:0000313" key="7">
    <source>
        <dbReference type="Proteomes" id="UP000605897"/>
    </source>
</evidence>
<evidence type="ECO:0000256" key="2">
    <source>
        <dbReference type="ARBA" id="ARBA00022598"/>
    </source>
</evidence>
<dbReference type="EMBL" id="BNAU01000008">
    <property type="protein sequence ID" value="GHF17991.1"/>
    <property type="molecule type" value="Genomic_DNA"/>
</dbReference>
<dbReference type="Gene3D" id="3.30.590.10">
    <property type="entry name" value="Glutamine synthetase/guanido kinase, catalytic domain"/>
    <property type="match status" value="1"/>
</dbReference>
<keyword evidence="7" id="KW-1185">Reference proteome</keyword>
<dbReference type="PROSITE" id="PS51987">
    <property type="entry name" value="GS_CATALYTIC"/>
    <property type="match status" value="1"/>
</dbReference>
<keyword evidence="2" id="KW-0436">Ligase</keyword>
<feature type="domain" description="GS catalytic" evidence="5">
    <location>
        <begin position="131"/>
        <end position="464"/>
    </location>
</feature>
<name>A0ABQ3JC07_9PSEU</name>
<dbReference type="Proteomes" id="UP000605897">
    <property type="component" value="Unassembled WGS sequence"/>
</dbReference>
<reference evidence="7" key="1">
    <citation type="journal article" date="2019" name="Int. J. Syst. Evol. Microbiol.">
        <title>The Global Catalogue of Microorganisms (GCM) 10K type strain sequencing project: providing services to taxonomists for standard genome sequencing and annotation.</title>
        <authorList>
            <consortium name="The Broad Institute Genomics Platform"/>
            <consortium name="The Broad Institute Genome Sequencing Center for Infectious Disease"/>
            <person name="Wu L."/>
            <person name="Ma J."/>
        </authorList>
    </citation>
    <scope>NUCLEOTIDE SEQUENCE [LARGE SCALE GENOMIC DNA]</scope>
    <source>
        <strain evidence="7">CGMCC 4.7677</strain>
    </source>
</reference>
<organism evidence="6 7">
    <name type="scientific">Amycolatopsis deserti</name>
    <dbReference type="NCBI Taxonomy" id="185696"/>
    <lineage>
        <taxon>Bacteria</taxon>
        <taxon>Bacillati</taxon>
        <taxon>Actinomycetota</taxon>
        <taxon>Actinomycetes</taxon>
        <taxon>Pseudonocardiales</taxon>
        <taxon>Pseudonocardiaceae</taxon>
        <taxon>Amycolatopsis</taxon>
    </lineage>
</organism>
<dbReference type="PANTHER" id="PTHR43785">
    <property type="entry name" value="GAMMA-GLUTAMYLPUTRESCINE SYNTHETASE"/>
    <property type="match status" value="1"/>
</dbReference>
<dbReference type="Gene3D" id="3.10.20.70">
    <property type="entry name" value="Glutamine synthetase, N-terminal domain"/>
    <property type="match status" value="1"/>
</dbReference>
<evidence type="ECO:0000256" key="3">
    <source>
        <dbReference type="PROSITE-ProRule" id="PRU01331"/>
    </source>
</evidence>
<gene>
    <name evidence="6" type="primary">glnA3-2</name>
    <name evidence="6" type="ORF">GCM10017786_59660</name>
</gene>